<dbReference type="EMBL" id="CM051404">
    <property type="protein sequence ID" value="KAJ4706854.1"/>
    <property type="molecule type" value="Genomic_DNA"/>
</dbReference>
<evidence type="ECO:0000313" key="2">
    <source>
        <dbReference type="Proteomes" id="UP001164539"/>
    </source>
</evidence>
<accession>A0ACC1X6D5</accession>
<comment type="caution">
    <text evidence="1">The sequence shown here is derived from an EMBL/GenBank/DDBJ whole genome shotgun (WGS) entry which is preliminary data.</text>
</comment>
<proteinExistence type="predicted"/>
<name>A0ACC1X6D5_MELAZ</name>
<keyword evidence="2" id="KW-1185">Reference proteome</keyword>
<protein>
    <submittedName>
        <fullName evidence="1">Centromere protein V</fullName>
    </submittedName>
</protein>
<gene>
    <name evidence="1" type="ORF">OWV82_020458</name>
</gene>
<organism evidence="1 2">
    <name type="scientific">Melia azedarach</name>
    <name type="common">Chinaberry tree</name>
    <dbReference type="NCBI Taxonomy" id="155640"/>
    <lineage>
        <taxon>Eukaryota</taxon>
        <taxon>Viridiplantae</taxon>
        <taxon>Streptophyta</taxon>
        <taxon>Embryophyta</taxon>
        <taxon>Tracheophyta</taxon>
        <taxon>Spermatophyta</taxon>
        <taxon>Magnoliopsida</taxon>
        <taxon>eudicotyledons</taxon>
        <taxon>Gunneridae</taxon>
        <taxon>Pentapetalae</taxon>
        <taxon>rosids</taxon>
        <taxon>malvids</taxon>
        <taxon>Sapindales</taxon>
        <taxon>Meliaceae</taxon>
        <taxon>Melia</taxon>
    </lineage>
</organism>
<dbReference type="Proteomes" id="UP001164539">
    <property type="component" value="Chromosome 11"/>
</dbReference>
<reference evidence="1 2" key="1">
    <citation type="journal article" date="2023" name="Science">
        <title>Complex scaffold remodeling in plant triterpene biosynthesis.</title>
        <authorList>
            <person name="De La Pena R."/>
            <person name="Hodgson H."/>
            <person name="Liu J.C."/>
            <person name="Stephenson M.J."/>
            <person name="Martin A.C."/>
            <person name="Owen C."/>
            <person name="Harkess A."/>
            <person name="Leebens-Mack J."/>
            <person name="Jimenez L.E."/>
            <person name="Osbourn A."/>
            <person name="Sattely E.S."/>
        </authorList>
    </citation>
    <scope>NUCLEOTIDE SEQUENCE [LARGE SCALE GENOMIC DNA]</scope>
    <source>
        <strain evidence="2">cv. JPN11</strain>
        <tissue evidence="1">Leaf</tissue>
    </source>
</reference>
<evidence type="ECO:0000313" key="1">
    <source>
        <dbReference type="EMBL" id="KAJ4706854.1"/>
    </source>
</evidence>
<sequence length="224" mass="25655">MMNIIIEKKKSVYPEAVKFRKEEHKVLDAQCLSGSLKLKLQSRNWEIKSATLCFALKLGIWSSCFVIWRVNLLIPLQLHTREFRMDGDIIVHNGGCHCRKVRWRVQAPKNIVVWDCNCSICSMRGSVHFIVPSKMFELLGDSKEFLTTYTFGTHTAKHTFCKVCGITSFYFPRSNPDGIAITFKCVDPGTLSHIEIKHYDGKNWEISYDQSGVASCSKLNEEVK</sequence>